<evidence type="ECO:0000256" key="1">
    <source>
        <dbReference type="ARBA" id="ARBA00004651"/>
    </source>
</evidence>
<feature type="transmembrane region" description="Helical" evidence="8">
    <location>
        <begin position="41"/>
        <end position="62"/>
    </location>
</feature>
<dbReference type="GO" id="GO:0055085">
    <property type="term" value="P:transmembrane transport"/>
    <property type="evidence" value="ECO:0007669"/>
    <property type="project" value="TreeGrafter"/>
</dbReference>
<dbReference type="AlphaFoldDB" id="A0A975GRF0"/>
<comment type="subcellular location">
    <subcellularLocation>
        <location evidence="1">Cell membrane</location>
        <topology evidence="1">Multi-pass membrane protein</topology>
    </subcellularLocation>
</comment>
<dbReference type="Proteomes" id="UP000663722">
    <property type="component" value="Chromosome"/>
</dbReference>
<evidence type="ECO:0000313" key="9">
    <source>
        <dbReference type="EMBL" id="QTA89968.1"/>
    </source>
</evidence>
<proteinExistence type="inferred from homology"/>
<evidence type="ECO:0000313" key="10">
    <source>
        <dbReference type="Proteomes" id="UP000663722"/>
    </source>
</evidence>
<evidence type="ECO:0000256" key="2">
    <source>
        <dbReference type="ARBA" id="ARBA00009773"/>
    </source>
</evidence>
<feature type="transmembrane region" description="Helical" evidence="8">
    <location>
        <begin position="272"/>
        <end position="303"/>
    </location>
</feature>
<feature type="transmembrane region" description="Helical" evidence="8">
    <location>
        <begin position="14"/>
        <end position="34"/>
    </location>
</feature>
<protein>
    <submittedName>
        <fullName evidence="9">Transmembrane protein, TqsA-like</fullName>
    </submittedName>
</protein>
<dbReference type="InterPro" id="IPR002549">
    <property type="entry name" value="AI-2E-like"/>
</dbReference>
<keyword evidence="7 8" id="KW-0472">Membrane</keyword>
<reference evidence="9" key="1">
    <citation type="journal article" date="2021" name="Microb. Physiol.">
        <title>Proteogenomic Insights into the Physiology of Marine, Sulfate-Reducing, Filamentous Desulfonema limicola and Desulfonema magnum.</title>
        <authorList>
            <person name="Schnaars V."/>
            <person name="Wohlbrand L."/>
            <person name="Scheve S."/>
            <person name="Hinrichs C."/>
            <person name="Reinhardt R."/>
            <person name="Rabus R."/>
        </authorList>
    </citation>
    <scope>NUCLEOTIDE SEQUENCE</scope>
    <source>
        <strain evidence="9">4be13</strain>
    </source>
</reference>
<evidence type="ECO:0000256" key="6">
    <source>
        <dbReference type="ARBA" id="ARBA00022989"/>
    </source>
</evidence>
<feature type="transmembrane region" description="Helical" evidence="8">
    <location>
        <begin position="74"/>
        <end position="96"/>
    </location>
</feature>
<feature type="transmembrane region" description="Helical" evidence="8">
    <location>
        <begin position="243"/>
        <end position="265"/>
    </location>
</feature>
<name>A0A975GRF0_9BACT</name>
<evidence type="ECO:0000256" key="5">
    <source>
        <dbReference type="ARBA" id="ARBA00022692"/>
    </source>
</evidence>
<keyword evidence="4" id="KW-1003">Cell membrane</keyword>
<dbReference type="PANTHER" id="PTHR21716">
    <property type="entry name" value="TRANSMEMBRANE PROTEIN"/>
    <property type="match status" value="1"/>
</dbReference>
<keyword evidence="3" id="KW-0813">Transport</keyword>
<accession>A0A975GRF0</accession>
<keyword evidence="6 8" id="KW-1133">Transmembrane helix</keyword>
<evidence type="ECO:0000256" key="8">
    <source>
        <dbReference type="SAM" id="Phobius"/>
    </source>
</evidence>
<dbReference type="EMBL" id="CP061800">
    <property type="protein sequence ID" value="QTA89968.1"/>
    <property type="molecule type" value="Genomic_DNA"/>
</dbReference>
<keyword evidence="10" id="KW-1185">Reference proteome</keyword>
<dbReference type="GO" id="GO:0005886">
    <property type="term" value="C:plasma membrane"/>
    <property type="evidence" value="ECO:0007669"/>
    <property type="project" value="UniProtKB-SubCell"/>
</dbReference>
<evidence type="ECO:0000256" key="7">
    <source>
        <dbReference type="ARBA" id="ARBA00023136"/>
    </source>
</evidence>
<dbReference type="Pfam" id="PF01594">
    <property type="entry name" value="AI-2E_transport"/>
    <property type="match status" value="1"/>
</dbReference>
<organism evidence="9 10">
    <name type="scientific">Desulfonema magnum</name>
    <dbReference type="NCBI Taxonomy" id="45655"/>
    <lineage>
        <taxon>Bacteria</taxon>
        <taxon>Pseudomonadati</taxon>
        <taxon>Thermodesulfobacteriota</taxon>
        <taxon>Desulfobacteria</taxon>
        <taxon>Desulfobacterales</taxon>
        <taxon>Desulfococcaceae</taxon>
        <taxon>Desulfonema</taxon>
    </lineage>
</organism>
<dbReference type="RefSeq" id="WP_207678371.1">
    <property type="nucleotide sequence ID" value="NZ_CP061800.1"/>
</dbReference>
<gene>
    <name evidence="9" type="ORF">dnm_060270</name>
</gene>
<evidence type="ECO:0000256" key="3">
    <source>
        <dbReference type="ARBA" id="ARBA00022448"/>
    </source>
</evidence>
<evidence type="ECO:0000256" key="4">
    <source>
        <dbReference type="ARBA" id="ARBA00022475"/>
    </source>
</evidence>
<feature type="transmembrane region" description="Helical" evidence="8">
    <location>
        <begin position="309"/>
        <end position="326"/>
    </location>
</feature>
<comment type="similarity">
    <text evidence="2">Belongs to the autoinducer-2 exporter (AI-2E) (TC 2.A.86) family.</text>
</comment>
<feature type="transmembrane region" description="Helical" evidence="8">
    <location>
        <begin position="181"/>
        <end position="203"/>
    </location>
</feature>
<dbReference type="KEGG" id="dmm:dnm_060270"/>
<dbReference type="PANTHER" id="PTHR21716:SF53">
    <property type="entry name" value="PERMEASE PERM-RELATED"/>
    <property type="match status" value="1"/>
</dbReference>
<sequence>MSEFKISDPLLRRIVYAIGIMGVIAFGFYTMGLLKNSIAIVLDGLTPFIAALLMAYILAPVVFTLQSQLRLGRIMGTLVLYLVIFLIVFLLLAFLIPKILSEFIELFNTLKEVFPVLLDKLSQNEYLQIDEELIRVIKNKIREIEIDYEKAAALLLPGLKKVASGGIGAVAKATKGIFTSVSSAVSFFSLFIFVGIINFYLIIDWEKIRPLLRKMVPPQHRERVFDVMDKIDNAVGGFLRGQLTVSAIVGIMFAAGLFCTGFIGFPGLRNYCILIGTAAAIGGFIPYLGALIGVTPAILIILLTMGVPWAVKIITLIVVLALFAIIQGIEGFVLQPKIVGRGAGLHPLVVILALIFGAQFGIGGMIIAVPLASIIRVLVLEFYWLPIERREADLIDSGEDET</sequence>
<keyword evidence="5 8" id="KW-0812">Transmembrane</keyword>